<organism evidence="2 3">
    <name type="scientific">Trichonephila clavipes</name>
    <name type="common">Golden silk orbweaver</name>
    <name type="synonym">Nephila clavipes</name>
    <dbReference type="NCBI Taxonomy" id="2585209"/>
    <lineage>
        <taxon>Eukaryota</taxon>
        <taxon>Metazoa</taxon>
        <taxon>Ecdysozoa</taxon>
        <taxon>Arthropoda</taxon>
        <taxon>Chelicerata</taxon>
        <taxon>Arachnida</taxon>
        <taxon>Araneae</taxon>
        <taxon>Araneomorphae</taxon>
        <taxon>Entelegynae</taxon>
        <taxon>Araneoidea</taxon>
        <taxon>Nephilidae</taxon>
        <taxon>Trichonephila</taxon>
    </lineage>
</organism>
<accession>A0A8X6VW35</accession>
<reference evidence="2" key="1">
    <citation type="submission" date="2020-08" db="EMBL/GenBank/DDBJ databases">
        <title>Multicomponent nature underlies the extraordinary mechanical properties of spider dragline silk.</title>
        <authorList>
            <person name="Kono N."/>
            <person name="Nakamura H."/>
            <person name="Mori M."/>
            <person name="Yoshida Y."/>
            <person name="Ohtoshi R."/>
            <person name="Malay A.D."/>
            <person name="Moran D.A.P."/>
            <person name="Tomita M."/>
            <person name="Numata K."/>
            <person name="Arakawa K."/>
        </authorList>
    </citation>
    <scope>NUCLEOTIDE SEQUENCE</scope>
</reference>
<dbReference type="Proteomes" id="UP000887159">
    <property type="component" value="Unassembled WGS sequence"/>
</dbReference>
<name>A0A8X6VW35_TRICX</name>
<comment type="caution">
    <text evidence="2">The sequence shown here is derived from an EMBL/GenBank/DDBJ whole genome shotgun (WGS) entry which is preliminary data.</text>
</comment>
<evidence type="ECO:0000313" key="2">
    <source>
        <dbReference type="EMBL" id="GFY23617.1"/>
    </source>
</evidence>
<evidence type="ECO:0000313" key="3">
    <source>
        <dbReference type="Proteomes" id="UP000887159"/>
    </source>
</evidence>
<proteinExistence type="predicted"/>
<feature type="region of interest" description="Disordered" evidence="1">
    <location>
        <begin position="61"/>
        <end position="82"/>
    </location>
</feature>
<gene>
    <name evidence="2" type="ORF">TNCV_1039161</name>
</gene>
<dbReference type="EMBL" id="BMAU01021364">
    <property type="protein sequence ID" value="GFY23617.1"/>
    <property type="molecule type" value="Genomic_DNA"/>
</dbReference>
<keyword evidence="3" id="KW-1185">Reference proteome</keyword>
<protein>
    <submittedName>
        <fullName evidence="2">Uncharacterized protein</fullName>
    </submittedName>
</protein>
<dbReference type="AlphaFoldDB" id="A0A8X6VW35"/>
<evidence type="ECO:0000256" key="1">
    <source>
        <dbReference type="SAM" id="MobiDB-lite"/>
    </source>
</evidence>
<sequence length="82" mass="9279">MKAILRASIDDTQRITDTMVIELRSLPPITIFEAHSHHPIKVTHEKSCACYPIGSCLRFPRPPSPARSKTKSILKQDRGLRD</sequence>